<name>A0ACC4D6M8_PURLI</name>
<evidence type="ECO:0000313" key="2">
    <source>
        <dbReference type="Proteomes" id="UP001638806"/>
    </source>
</evidence>
<dbReference type="EMBL" id="JBGNUJ010000013">
    <property type="protein sequence ID" value="KAL3951952.1"/>
    <property type="molecule type" value="Genomic_DNA"/>
</dbReference>
<proteinExistence type="predicted"/>
<gene>
    <name evidence="1" type="ORF">ACCO45_013669</name>
</gene>
<comment type="caution">
    <text evidence="1">The sequence shown here is derived from an EMBL/GenBank/DDBJ whole genome shotgun (WGS) entry which is preliminary data.</text>
</comment>
<accession>A0ACC4D6M8</accession>
<keyword evidence="2" id="KW-1185">Reference proteome</keyword>
<organism evidence="1 2">
    <name type="scientific">Purpureocillium lilacinum</name>
    <name type="common">Paecilomyces lilacinus</name>
    <dbReference type="NCBI Taxonomy" id="33203"/>
    <lineage>
        <taxon>Eukaryota</taxon>
        <taxon>Fungi</taxon>
        <taxon>Dikarya</taxon>
        <taxon>Ascomycota</taxon>
        <taxon>Pezizomycotina</taxon>
        <taxon>Sordariomycetes</taxon>
        <taxon>Hypocreomycetidae</taxon>
        <taxon>Hypocreales</taxon>
        <taxon>Ophiocordycipitaceae</taxon>
        <taxon>Purpureocillium</taxon>
    </lineage>
</organism>
<protein>
    <submittedName>
        <fullName evidence="1">Uncharacterized protein</fullName>
    </submittedName>
</protein>
<evidence type="ECO:0000313" key="1">
    <source>
        <dbReference type="EMBL" id="KAL3951952.1"/>
    </source>
</evidence>
<reference evidence="1" key="1">
    <citation type="submission" date="2024-12" db="EMBL/GenBank/DDBJ databases">
        <title>Comparative genomics and development of molecular markers within Purpureocillium lilacinum and among Purpureocillium species.</title>
        <authorList>
            <person name="Yeh Z.-Y."/>
            <person name="Ni N.-T."/>
            <person name="Lo P.-H."/>
            <person name="Mushyakhwo K."/>
            <person name="Lin C.-F."/>
            <person name="Nai Y.-S."/>
        </authorList>
    </citation>
    <scope>NUCLEOTIDE SEQUENCE</scope>
    <source>
        <strain evidence="1">NCHU-NPUST-175</strain>
    </source>
</reference>
<sequence>MAATSSPSGIEPASALPGEGSASVRPGDPIDPVREPKAASRLPLYPEGGSNGRRRSQSQPDTPTKPSHRWGPRFRFHRPWDSPQLAKGSSGASTTGSRDPRERRRRARDSQDIGGSSDVTSSFGHSPFGGGGASPLLAMAAMTVATEELDRLSRMARRADAGSKESDGAA</sequence>
<dbReference type="Proteomes" id="UP001638806">
    <property type="component" value="Unassembled WGS sequence"/>
</dbReference>